<comment type="caution">
    <text evidence="2">The sequence shown here is derived from an EMBL/GenBank/DDBJ whole genome shotgun (WGS) entry which is preliminary data.</text>
</comment>
<keyword evidence="3" id="KW-1185">Reference proteome</keyword>
<dbReference type="AlphaFoldDB" id="A0AAV3B7M0"/>
<evidence type="ECO:0000313" key="2">
    <source>
        <dbReference type="EMBL" id="DBA31717.1"/>
    </source>
</evidence>
<dbReference type="Proteomes" id="UP001181693">
    <property type="component" value="Unassembled WGS sequence"/>
</dbReference>
<name>A0AAV3B7M0_PYXAD</name>
<dbReference type="EMBL" id="DYDO01000002">
    <property type="protein sequence ID" value="DBA31717.1"/>
    <property type="molecule type" value="Genomic_DNA"/>
</dbReference>
<evidence type="ECO:0000313" key="3">
    <source>
        <dbReference type="Proteomes" id="UP001181693"/>
    </source>
</evidence>
<reference evidence="2" key="1">
    <citation type="thesis" date="2020" institute="ProQuest LLC" country="789 East Eisenhower Parkway, Ann Arbor, MI, USA">
        <title>Comparative Genomics and Chromosome Evolution.</title>
        <authorList>
            <person name="Mudd A.B."/>
        </authorList>
    </citation>
    <scope>NUCLEOTIDE SEQUENCE</scope>
    <source>
        <strain evidence="2">1538</strain>
        <tissue evidence="2">Blood</tissue>
    </source>
</reference>
<gene>
    <name evidence="2" type="ORF">GDO54_007503</name>
</gene>
<evidence type="ECO:0000256" key="1">
    <source>
        <dbReference type="SAM" id="Phobius"/>
    </source>
</evidence>
<keyword evidence="1" id="KW-1133">Transmembrane helix</keyword>
<accession>A0AAV3B7M0</accession>
<feature type="transmembrane region" description="Helical" evidence="1">
    <location>
        <begin position="53"/>
        <end position="73"/>
    </location>
</feature>
<sequence length="99" mass="11829">MYIIIVKSGLRCCDTYKHKMNTRAEGWETWKYCIIKFIVLICCLNTFTHQNSVSLIGIIVINSYIYIYIYTYWRSLMMGELQITCTLYYHTIKNYNLAV</sequence>
<organism evidence="2 3">
    <name type="scientific">Pyxicephalus adspersus</name>
    <name type="common">African bullfrog</name>
    <dbReference type="NCBI Taxonomy" id="30357"/>
    <lineage>
        <taxon>Eukaryota</taxon>
        <taxon>Metazoa</taxon>
        <taxon>Chordata</taxon>
        <taxon>Craniata</taxon>
        <taxon>Vertebrata</taxon>
        <taxon>Euteleostomi</taxon>
        <taxon>Amphibia</taxon>
        <taxon>Batrachia</taxon>
        <taxon>Anura</taxon>
        <taxon>Neobatrachia</taxon>
        <taxon>Ranoidea</taxon>
        <taxon>Pyxicephalidae</taxon>
        <taxon>Pyxicephalinae</taxon>
        <taxon>Pyxicephalus</taxon>
    </lineage>
</organism>
<proteinExistence type="predicted"/>
<keyword evidence="1" id="KW-0472">Membrane</keyword>
<protein>
    <submittedName>
        <fullName evidence="2">Uncharacterized protein</fullName>
    </submittedName>
</protein>
<keyword evidence="1" id="KW-0812">Transmembrane</keyword>